<dbReference type="AlphaFoldDB" id="A0A432XRG8"/>
<reference evidence="3" key="1">
    <citation type="journal article" date="2018" name="Front. Microbiol.">
        <title>Genome-Based Analysis Reveals the Taxonomy and Diversity of the Family Idiomarinaceae.</title>
        <authorList>
            <person name="Liu Y."/>
            <person name="Lai Q."/>
            <person name="Shao Z."/>
        </authorList>
    </citation>
    <scope>NUCLEOTIDE SEQUENCE [LARGE SCALE GENOMIC DNA]</scope>
    <source>
        <strain evidence="3">BH195</strain>
    </source>
</reference>
<keyword evidence="1" id="KW-0732">Signal</keyword>
<dbReference type="OrthoDB" id="6235707at2"/>
<evidence type="ECO:0000313" key="2">
    <source>
        <dbReference type="EMBL" id="RUO51253.1"/>
    </source>
</evidence>
<accession>A0A432XRG8</accession>
<gene>
    <name evidence="2" type="ORF">CWI69_12050</name>
</gene>
<keyword evidence="3" id="KW-1185">Reference proteome</keyword>
<dbReference type="EMBL" id="PIPW01000006">
    <property type="protein sequence ID" value="RUO51253.1"/>
    <property type="molecule type" value="Genomic_DNA"/>
</dbReference>
<evidence type="ECO:0008006" key="4">
    <source>
        <dbReference type="Google" id="ProtNLM"/>
    </source>
</evidence>
<feature type="chain" id="PRO_5019222866" description="NIPSNAP domain-containing protein" evidence="1">
    <location>
        <begin position="25"/>
        <end position="252"/>
    </location>
</feature>
<sequence length="252" mass="28349">MKKFYLLTTLVFSFALFASPTVSADDHEENSFYLSISELSVKLGHTDAFMEGVKAVRACYQEAGSKEPWSIWHRVQGPGTVFVVTSTYKNWQGFFAENEVGETCRSVVHDEIVPHIDSTYHQMASFMPDWSNIESPSGNFVAVFNFKVSDYELFEATVTAVEEGLKDDGGPGAAWYYVVGGRDQADFFVVEYFADPAALDADDPGVWKRLEAAVGKEKADKLRHDFRASVSEWWSYMYALHEDLSYTPSTSK</sequence>
<dbReference type="Proteomes" id="UP000287198">
    <property type="component" value="Unassembled WGS sequence"/>
</dbReference>
<protein>
    <recommendedName>
        <fullName evidence="4">NIPSNAP domain-containing protein</fullName>
    </recommendedName>
</protein>
<evidence type="ECO:0000313" key="3">
    <source>
        <dbReference type="Proteomes" id="UP000287198"/>
    </source>
</evidence>
<comment type="caution">
    <text evidence="2">The sequence shown here is derived from an EMBL/GenBank/DDBJ whole genome shotgun (WGS) entry which is preliminary data.</text>
</comment>
<evidence type="ECO:0000256" key="1">
    <source>
        <dbReference type="SAM" id="SignalP"/>
    </source>
</evidence>
<organism evidence="2 3">
    <name type="scientific">Pseudidiomarina halophila</name>
    <dbReference type="NCBI Taxonomy" id="1449799"/>
    <lineage>
        <taxon>Bacteria</taxon>
        <taxon>Pseudomonadati</taxon>
        <taxon>Pseudomonadota</taxon>
        <taxon>Gammaproteobacteria</taxon>
        <taxon>Alteromonadales</taxon>
        <taxon>Idiomarinaceae</taxon>
        <taxon>Pseudidiomarina</taxon>
    </lineage>
</organism>
<proteinExistence type="predicted"/>
<feature type="signal peptide" evidence="1">
    <location>
        <begin position="1"/>
        <end position="24"/>
    </location>
</feature>
<dbReference type="RefSeq" id="WP_126764582.1">
    <property type="nucleotide sequence ID" value="NZ_JBHLTZ010000005.1"/>
</dbReference>
<name>A0A432XRG8_9GAMM</name>